<keyword evidence="1" id="KW-0812">Transmembrane</keyword>
<gene>
    <name evidence="2" type="ORF">GCM10023230_26510</name>
</gene>
<proteinExistence type="predicted"/>
<name>A0ABP9A8J6_9FLAO</name>
<dbReference type="RefSeq" id="WP_264543381.1">
    <property type="nucleotide sequence ID" value="NZ_BAABIP010000022.1"/>
</dbReference>
<dbReference type="Proteomes" id="UP001500141">
    <property type="component" value="Unassembled WGS sequence"/>
</dbReference>
<sequence length="176" mass="19690">MNEIIKKNGINYGIITGVISILITTIIYSTNLELFMSGWITFLKVLIFGAISVILISKTKKELKGIISFKDAFTTYFISILIGLALAIIFEIILFNFIDPSLKDTLKEMSIKFTAELLQKFGAPSSEINKAIEQIQKNDQFSIGQQIQGFFVYVVIASIFGLILAAIFKSKPSYQQ</sequence>
<feature type="transmembrane region" description="Helical" evidence="1">
    <location>
        <begin position="12"/>
        <end position="30"/>
    </location>
</feature>
<feature type="transmembrane region" description="Helical" evidence="1">
    <location>
        <begin position="76"/>
        <end position="98"/>
    </location>
</feature>
<dbReference type="InterPro" id="IPR025250">
    <property type="entry name" value="DUF4199"/>
</dbReference>
<accession>A0ABP9A8J6</accession>
<evidence type="ECO:0000313" key="2">
    <source>
        <dbReference type="EMBL" id="GAA4774508.1"/>
    </source>
</evidence>
<protein>
    <submittedName>
        <fullName evidence="2">DUF4199 domain-containing protein</fullName>
    </submittedName>
</protein>
<dbReference type="EMBL" id="BAABIP010000022">
    <property type="protein sequence ID" value="GAA4774508.1"/>
    <property type="molecule type" value="Genomic_DNA"/>
</dbReference>
<organism evidence="2 3">
    <name type="scientific">Flavobacterium hankyongi</name>
    <dbReference type="NCBI Taxonomy" id="1176532"/>
    <lineage>
        <taxon>Bacteria</taxon>
        <taxon>Pseudomonadati</taxon>
        <taxon>Bacteroidota</taxon>
        <taxon>Flavobacteriia</taxon>
        <taxon>Flavobacteriales</taxon>
        <taxon>Flavobacteriaceae</taxon>
        <taxon>Flavobacterium</taxon>
    </lineage>
</organism>
<feature type="transmembrane region" description="Helical" evidence="1">
    <location>
        <begin position="36"/>
        <end position="56"/>
    </location>
</feature>
<keyword evidence="3" id="KW-1185">Reference proteome</keyword>
<feature type="transmembrane region" description="Helical" evidence="1">
    <location>
        <begin position="150"/>
        <end position="168"/>
    </location>
</feature>
<keyword evidence="1" id="KW-1133">Transmembrane helix</keyword>
<evidence type="ECO:0000256" key="1">
    <source>
        <dbReference type="SAM" id="Phobius"/>
    </source>
</evidence>
<comment type="caution">
    <text evidence="2">The sequence shown here is derived from an EMBL/GenBank/DDBJ whole genome shotgun (WGS) entry which is preliminary data.</text>
</comment>
<evidence type="ECO:0000313" key="3">
    <source>
        <dbReference type="Proteomes" id="UP001500141"/>
    </source>
</evidence>
<reference evidence="3" key="1">
    <citation type="journal article" date="2019" name="Int. J. Syst. Evol. Microbiol.">
        <title>The Global Catalogue of Microorganisms (GCM) 10K type strain sequencing project: providing services to taxonomists for standard genome sequencing and annotation.</title>
        <authorList>
            <consortium name="The Broad Institute Genomics Platform"/>
            <consortium name="The Broad Institute Genome Sequencing Center for Infectious Disease"/>
            <person name="Wu L."/>
            <person name="Ma J."/>
        </authorList>
    </citation>
    <scope>NUCLEOTIDE SEQUENCE [LARGE SCALE GENOMIC DNA]</scope>
    <source>
        <strain evidence="3">JCM 18198</strain>
    </source>
</reference>
<dbReference type="Pfam" id="PF13858">
    <property type="entry name" value="DUF4199"/>
    <property type="match status" value="1"/>
</dbReference>
<keyword evidence="1" id="KW-0472">Membrane</keyword>